<feature type="transmembrane region" description="Helical" evidence="12">
    <location>
        <begin position="404"/>
        <end position="426"/>
    </location>
</feature>
<feature type="transmembrane region" description="Helical" evidence="12">
    <location>
        <begin position="266"/>
        <end position="284"/>
    </location>
</feature>
<feature type="transmembrane region" description="Helical" evidence="12">
    <location>
        <begin position="926"/>
        <end position="949"/>
    </location>
</feature>
<keyword evidence="4 11" id="KW-0812">Transmembrane</keyword>
<dbReference type="STRING" id="9402.L5K5K3"/>
<organism evidence="14 15">
    <name type="scientific">Pteropus alecto</name>
    <name type="common">Black flying fox</name>
    <dbReference type="NCBI Taxonomy" id="9402"/>
    <lineage>
        <taxon>Eukaryota</taxon>
        <taxon>Metazoa</taxon>
        <taxon>Chordata</taxon>
        <taxon>Craniata</taxon>
        <taxon>Vertebrata</taxon>
        <taxon>Euteleostomi</taxon>
        <taxon>Mammalia</taxon>
        <taxon>Eutheria</taxon>
        <taxon>Laurasiatheria</taxon>
        <taxon>Chiroptera</taxon>
        <taxon>Yinpterochiroptera</taxon>
        <taxon>Pteropodoidea</taxon>
        <taxon>Pteropodidae</taxon>
        <taxon>Pteropodinae</taxon>
        <taxon>Pteropus</taxon>
    </lineage>
</organism>
<feature type="transmembrane region" description="Helical" evidence="12">
    <location>
        <begin position="961"/>
        <end position="981"/>
    </location>
</feature>
<dbReference type="PANTHER" id="PTHR48001">
    <property type="entry name" value="OLFACTORY RECEPTOR"/>
    <property type="match status" value="1"/>
</dbReference>
<feature type="transmembrane region" description="Helical" evidence="12">
    <location>
        <begin position="575"/>
        <end position="594"/>
    </location>
</feature>
<dbReference type="SUPFAM" id="SSF81321">
    <property type="entry name" value="Family A G protein-coupled receptor-like"/>
    <property type="match status" value="4"/>
</dbReference>
<dbReference type="GO" id="GO:0004930">
    <property type="term" value="F:G protein-coupled receptor activity"/>
    <property type="evidence" value="ECO:0007669"/>
    <property type="project" value="UniProtKB-KW"/>
</dbReference>
<keyword evidence="15" id="KW-1185">Reference proteome</keyword>
<dbReference type="InterPro" id="IPR000276">
    <property type="entry name" value="GPCR_Rhodpsn"/>
</dbReference>
<evidence type="ECO:0000256" key="10">
    <source>
        <dbReference type="ARBA" id="ARBA00023224"/>
    </source>
</evidence>
<dbReference type="FunFam" id="1.20.1070.10:FF:000009">
    <property type="entry name" value="Olfactory receptor"/>
    <property type="match status" value="3"/>
</dbReference>
<proteinExistence type="inferred from homology"/>
<keyword evidence="5" id="KW-0552">Olfaction</keyword>
<evidence type="ECO:0000313" key="14">
    <source>
        <dbReference type="EMBL" id="ELK06637.1"/>
    </source>
</evidence>
<gene>
    <name evidence="14" type="ORF">PAL_GLEAN10000432</name>
</gene>
<comment type="function">
    <text evidence="1">Putative odorant or sperm cell receptor.</text>
</comment>
<protein>
    <submittedName>
        <fullName evidence="14">Olfactory receptor 1J2</fullName>
    </submittedName>
</protein>
<feature type="transmembrane region" description="Helical" evidence="12">
    <location>
        <begin position="290"/>
        <end position="311"/>
    </location>
</feature>
<name>L5K5K3_PTEAL</name>
<comment type="similarity">
    <text evidence="11">Belongs to the G-protein coupled receptor 1 family.</text>
</comment>
<feature type="transmembrane region" description="Helical" evidence="12">
    <location>
        <begin position="91"/>
        <end position="120"/>
    </location>
</feature>
<evidence type="ECO:0000256" key="9">
    <source>
        <dbReference type="ARBA" id="ARBA00023170"/>
    </source>
</evidence>
<feature type="domain" description="G-protein coupled receptors family 1 profile" evidence="13">
    <location>
        <begin position="736"/>
        <end position="979"/>
    </location>
</feature>
<dbReference type="PROSITE" id="PS00237">
    <property type="entry name" value="G_PROTEIN_RECEP_F1_1"/>
    <property type="match status" value="2"/>
</dbReference>
<dbReference type="PRINTS" id="PR00245">
    <property type="entry name" value="OLFACTORYR"/>
</dbReference>
<feature type="transmembrane region" description="Helical" evidence="12">
    <location>
        <begin position="26"/>
        <end position="49"/>
    </location>
</feature>
<sequence length="1002" mass="111387">MRRENQSSVSGFLLLGLPIRPEQQGVFFALFLGMYLTTVLGNLLIILLIRLDSRLHTPMYFFLSHLAFTDVSFSSVTVPKMLRDMHSKDKFIPYAGCILQMYFFIVFGCLDCLLLAVMAYDRQRSSMRRENQSSVSGFLLLGLPIRPEQQGVFFALFLGMYLTTVLGNLLIILLIRLDSRLHTPMYFFLSHLAFTDVSFSSVTVPKMLRDMHSKDKFIPYAGCILQMYFFIVFGCLDCLLLAVMAYDRYVAICHPLHYTAIMREGLCVLLVAGSWLVSCGSALLDTLLLAQVSFCADNIIPHFFCSLPVLLKLSCSNTSVTELVIFTVGTLVVIFLFIAILVSYGRIGTSILRVPSTTGLRKALSTCGSHLSVVQRSSMRRENQSSVSGFLLLGLPIRPEQQGVFFALFLGMYLTTVLGNLLIILLIRLDSRLHTPMYFFLSHLAFTDVSFASVTVPKMLRDMHSKDKFIPYAGCILQMYFFLVFGCLDSLLLAVMAYDRYMAICHPLHYTTIMREGLCVLLVAGSWLVSCGTALLHTLLLAQVSFCADNIIPHFFCDLPLLLKLSCSNTSVNELAILTAGAMLGIIPLSGIMASYGRIGASILRVPSTTGLRKALSTCGSHLSVVSLFYGTIIALYYSSSLSDSSDKAMIASLMYTAVTPMLNPFIYSLRNRDIKLALGILFRNNILVTKQSSSMRRENQSSVSGFLLLGLPIRPEQQGVFFALFLGMYLTTVLGNLLIILLIRLDSRLHSSHLAFTDVSFASVTVPKMLRDMHSKDKFIPYAGCILQMYFFIVFGCLDSLLLAVMAYDRYVAICHPLRYTTIMREGLCVLLVAGSWLVSCGSALVHTLFLAQLSFCANNIIPHFFCSLSVLLKLSCSNTSLNELVIFIVGALVVIFPFIAIVVSYGRIGTSILRVPSTTALRKALSTCGSHLSVVSLFYGTIIVLHYSSSLSDSNDKSMTASLMYTVVTPMLNPFIYSLRNRDMKGAMGKLLRRKIFFSM</sequence>
<keyword evidence="7 11" id="KW-0297">G-protein coupled receptor</keyword>
<evidence type="ECO:0000256" key="2">
    <source>
        <dbReference type="ARBA" id="ARBA00004141"/>
    </source>
</evidence>
<feature type="transmembrane region" description="Helical" evidence="12">
    <location>
        <begin position="650"/>
        <end position="670"/>
    </location>
</feature>
<dbReference type="PRINTS" id="PR00237">
    <property type="entry name" value="GPCRRHODOPSN"/>
</dbReference>
<feature type="transmembrane region" description="Helical" evidence="12">
    <location>
        <begin position="721"/>
        <end position="744"/>
    </location>
</feature>
<dbReference type="AlphaFoldDB" id="L5K5K3"/>
<feature type="transmembrane region" description="Helical" evidence="12">
    <location>
        <begin position="438"/>
        <end position="457"/>
    </location>
</feature>
<feature type="transmembrane region" description="Helical" evidence="12">
    <location>
        <begin position="61"/>
        <end position="79"/>
    </location>
</feature>
<evidence type="ECO:0000256" key="1">
    <source>
        <dbReference type="ARBA" id="ARBA00003929"/>
    </source>
</evidence>
<feature type="transmembrane region" description="Helical" evidence="12">
    <location>
        <begin position="152"/>
        <end position="174"/>
    </location>
</feature>
<feature type="domain" description="G-protein coupled receptors family 1 profile" evidence="13">
    <location>
        <begin position="167"/>
        <end position="374"/>
    </location>
</feature>
<keyword evidence="8 12" id="KW-0472">Membrane</keyword>
<feature type="transmembrane region" description="Helical" evidence="12">
    <location>
        <begin position="186"/>
        <end position="205"/>
    </location>
</feature>
<evidence type="ECO:0000256" key="8">
    <source>
        <dbReference type="ARBA" id="ARBA00023136"/>
    </source>
</evidence>
<accession>L5K5K3</accession>
<evidence type="ECO:0000256" key="3">
    <source>
        <dbReference type="ARBA" id="ARBA00022606"/>
    </source>
</evidence>
<reference evidence="15" key="1">
    <citation type="journal article" date="2013" name="Science">
        <title>Comparative analysis of bat genomes provides insight into the evolution of flight and immunity.</title>
        <authorList>
            <person name="Zhang G."/>
            <person name="Cowled C."/>
            <person name="Shi Z."/>
            <person name="Huang Z."/>
            <person name="Bishop-Lilly K.A."/>
            <person name="Fang X."/>
            <person name="Wynne J.W."/>
            <person name="Xiong Z."/>
            <person name="Baker M.L."/>
            <person name="Zhao W."/>
            <person name="Tachedjian M."/>
            <person name="Zhu Y."/>
            <person name="Zhou P."/>
            <person name="Jiang X."/>
            <person name="Ng J."/>
            <person name="Yang L."/>
            <person name="Wu L."/>
            <person name="Xiao J."/>
            <person name="Feng Y."/>
            <person name="Chen Y."/>
            <person name="Sun X."/>
            <person name="Zhang Y."/>
            <person name="Marsh G.A."/>
            <person name="Crameri G."/>
            <person name="Broder C.C."/>
            <person name="Frey K.G."/>
            <person name="Wang L.F."/>
            <person name="Wang J."/>
        </authorList>
    </citation>
    <scope>NUCLEOTIDE SEQUENCE [LARGE SCALE GENOMIC DNA]</scope>
</reference>
<feature type="domain" description="G-protein coupled receptors family 1 profile" evidence="13">
    <location>
        <begin position="41"/>
        <end position="122"/>
    </location>
</feature>
<evidence type="ECO:0000256" key="6">
    <source>
        <dbReference type="ARBA" id="ARBA00022989"/>
    </source>
</evidence>
<dbReference type="FunFam" id="1.20.1070.10:FF:000410">
    <property type="entry name" value="Olfactory receptor 1348"/>
    <property type="match status" value="1"/>
</dbReference>
<feature type="transmembrane region" description="Helical" evidence="12">
    <location>
        <begin position="518"/>
        <end position="540"/>
    </location>
</feature>
<feature type="transmembrane region" description="Helical" evidence="12">
    <location>
        <begin position="780"/>
        <end position="809"/>
    </location>
</feature>
<evidence type="ECO:0000256" key="4">
    <source>
        <dbReference type="ARBA" id="ARBA00022692"/>
    </source>
</evidence>
<dbReference type="GO" id="GO:0016020">
    <property type="term" value="C:membrane"/>
    <property type="evidence" value="ECO:0007669"/>
    <property type="project" value="UniProtKB-SubCell"/>
</dbReference>
<keyword evidence="10 11" id="KW-0807">Transducer</keyword>
<dbReference type="Pfam" id="PF13853">
    <property type="entry name" value="7tm_4"/>
    <property type="match status" value="3"/>
</dbReference>
<evidence type="ECO:0000256" key="7">
    <source>
        <dbReference type="ARBA" id="ARBA00023040"/>
    </source>
</evidence>
<dbReference type="Proteomes" id="UP000010552">
    <property type="component" value="Unassembled WGS sequence"/>
</dbReference>
<dbReference type="EMBL" id="KB031028">
    <property type="protein sequence ID" value="ELK06637.1"/>
    <property type="molecule type" value="Genomic_DNA"/>
</dbReference>
<dbReference type="InParanoid" id="L5K5K3"/>
<evidence type="ECO:0000256" key="11">
    <source>
        <dbReference type="RuleBase" id="RU000688"/>
    </source>
</evidence>
<feature type="transmembrane region" description="Helical" evidence="12">
    <location>
        <begin position="469"/>
        <end position="498"/>
    </location>
</feature>
<feature type="transmembrane region" description="Helical" evidence="12">
    <location>
        <begin position="217"/>
        <end position="246"/>
    </location>
</feature>
<evidence type="ECO:0000259" key="13">
    <source>
        <dbReference type="PROSITE" id="PS50262"/>
    </source>
</evidence>
<feature type="transmembrane region" description="Helical" evidence="12">
    <location>
        <begin position="886"/>
        <end position="905"/>
    </location>
</feature>
<evidence type="ECO:0000256" key="12">
    <source>
        <dbReference type="SAM" id="Phobius"/>
    </source>
</evidence>
<keyword evidence="9 11" id="KW-0675">Receptor</keyword>
<feature type="transmembrane region" description="Helical" evidence="12">
    <location>
        <begin position="615"/>
        <end position="638"/>
    </location>
</feature>
<keyword evidence="6 12" id="KW-1133">Transmembrane helix</keyword>
<dbReference type="Pfam" id="PF00001">
    <property type="entry name" value="7tm_1"/>
    <property type="match status" value="1"/>
</dbReference>
<dbReference type="Gene3D" id="1.20.1070.10">
    <property type="entry name" value="Rhodopsin 7-helix transmembrane proteins"/>
    <property type="match status" value="4"/>
</dbReference>
<dbReference type="eggNOG" id="ENOG502QVH7">
    <property type="taxonomic scope" value="Eukaryota"/>
</dbReference>
<dbReference type="InterPro" id="IPR017452">
    <property type="entry name" value="GPCR_Rhodpsn_7TM"/>
</dbReference>
<feature type="transmembrane region" description="Helical" evidence="12">
    <location>
        <begin position="829"/>
        <end position="851"/>
    </location>
</feature>
<dbReference type="InterPro" id="IPR000725">
    <property type="entry name" value="Olfact_rcpt"/>
</dbReference>
<keyword evidence="3" id="KW-0716">Sensory transduction</keyword>
<feature type="transmembrane region" description="Helical" evidence="12">
    <location>
        <begin position="323"/>
        <end position="344"/>
    </location>
</feature>
<evidence type="ECO:0000256" key="5">
    <source>
        <dbReference type="ARBA" id="ARBA00022725"/>
    </source>
</evidence>
<dbReference type="PROSITE" id="PS50262">
    <property type="entry name" value="G_PROTEIN_RECEP_F1_2"/>
    <property type="match status" value="4"/>
</dbReference>
<dbReference type="GO" id="GO:0004984">
    <property type="term" value="F:olfactory receptor activity"/>
    <property type="evidence" value="ECO:0007669"/>
    <property type="project" value="InterPro"/>
</dbReference>
<evidence type="ECO:0000313" key="15">
    <source>
        <dbReference type="Proteomes" id="UP000010552"/>
    </source>
</evidence>
<feature type="domain" description="G-protein coupled receptors family 1 profile" evidence="13">
    <location>
        <begin position="419"/>
        <end position="668"/>
    </location>
</feature>
<comment type="subcellular location">
    <subcellularLocation>
        <location evidence="2">Membrane</location>
        <topology evidence="2">Multi-pass membrane protein</topology>
    </subcellularLocation>
</comment>